<dbReference type="CDD" id="cd04481">
    <property type="entry name" value="RPA1_DBD_B_like"/>
    <property type="match status" value="1"/>
</dbReference>
<organism evidence="2 3">
    <name type="scientific">Glycine soja</name>
    <name type="common">Wild soybean</name>
    <dbReference type="NCBI Taxonomy" id="3848"/>
    <lineage>
        <taxon>Eukaryota</taxon>
        <taxon>Viridiplantae</taxon>
        <taxon>Streptophyta</taxon>
        <taxon>Embryophyta</taxon>
        <taxon>Tracheophyta</taxon>
        <taxon>Spermatophyta</taxon>
        <taxon>Magnoliopsida</taxon>
        <taxon>eudicotyledons</taxon>
        <taxon>Gunneridae</taxon>
        <taxon>Pentapetalae</taxon>
        <taxon>rosids</taxon>
        <taxon>fabids</taxon>
        <taxon>Fabales</taxon>
        <taxon>Fabaceae</taxon>
        <taxon>Papilionoideae</taxon>
        <taxon>50 kb inversion clade</taxon>
        <taxon>NPAAA clade</taxon>
        <taxon>indigoferoid/millettioid clade</taxon>
        <taxon>Phaseoleae</taxon>
        <taxon>Glycine</taxon>
        <taxon>Glycine subgen. Soja</taxon>
    </lineage>
</organism>
<dbReference type="PANTHER" id="PTHR47165:SF4">
    <property type="entry name" value="OS03G0429900 PROTEIN"/>
    <property type="match status" value="1"/>
</dbReference>
<dbReference type="EMBL" id="QZWG01000020">
    <property type="protein sequence ID" value="RZB42569.1"/>
    <property type="molecule type" value="Genomic_DNA"/>
</dbReference>
<sequence>MARIADKIKTIGGSKETLKLVVRITDIWFVGTPGKSKQAEMIIVDSDGDQIHVICKQDQLKAWKMDLKEGCSYVMHNFKVTKNDGQYRVCDHPYKLTFVGVTIVRQCALDGVPLKKYRFVDFLDIIVGQLHNELVSCTLWDDYCVQFLEYLDQHENEGPIIVLLTNARIKEGQVSNSLKASKLTINEPLVPIEEFNQKLSELGIEIRSVLTRRSQWSSQPSGSVQLSSRETFISKSEAKSISEINNLCEEFVCVTVGTITRILMDNHSWCYPSCIQCYKKTYVYPEPFVCPCGKHNDRAVLRYRVEVMVNYKDENTKFLLWNHECTELIGQLTDEVNTLKIEDGDLDLNASPKALDKLLGHLFAIKVKIQLQYKNSTVLKCSSDLTLINDVLDMLPGVQLLHRLILIVCSIQQSIYIAADHDPVIGLPLAPTK</sequence>
<dbReference type="SUPFAM" id="SSF50249">
    <property type="entry name" value="Nucleic acid-binding proteins"/>
    <property type="match status" value="2"/>
</dbReference>
<feature type="non-terminal residue" evidence="2">
    <location>
        <position position="433"/>
    </location>
</feature>
<accession>A0A445F182</accession>
<dbReference type="InterPro" id="IPR012340">
    <property type="entry name" value="NA-bd_OB-fold"/>
</dbReference>
<dbReference type="Proteomes" id="UP000289340">
    <property type="component" value="Chromosome 20"/>
</dbReference>
<proteinExistence type="predicted"/>
<feature type="domain" description="Replication protein A 70 kDa DNA-binding subunit B/D first OB fold" evidence="1">
    <location>
        <begin position="8"/>
        <end position="107"/>
    </location>
</feature>
<protein>
    <recommendedName>
        <fullName evidence="1">Replication protein A 70 kDa DNA-binding subunit B/D first OB fold domain-containing protein</fullName>
    </recommendedName>
</protein>
<dbReference type="AlphaFoldDB" id="A0A445F182"/>
<dbReference type="CDD" id="cd04480">
    <property type="entry name" value="RPA1_DBD_A_like"/>
    <property type="match status" value="1"/>
</dbReference>
<gene>
    <name evidence="2" type="ORF">D0Y65_053231</name>
</gene>
<name>A0A445F182_GLYSO</name>
<evidence type="ECO:0000313" key="3">
    <source>
        <dbReference type="Proteomes" id="UP000289340"/>
    </source>
</evidence>
<evidence type="ECO:0000259" key="1">
    <source>
        <dbReference type="Pfam" id="PF02721"/>
    </source>
</evidence>
<dbReference type="Pfam" id="PF02721">
    <property type="entry name" value="DUF223"/>
    <property type="match status" value="1"/>
</dbReference>
<reference evidence="2 3" key="1">
    <citation type="submission" date="2018-09" db="EMBL/GenBank/DDBJ databases">
        <title>A high-quality reference genome of wild soybean provides a powerful tool to mine soybean genomes.</title>
        <authorList>
            <person name="Xie M."/>
            <person name="Chung C.Y.L."/>
            <person name="Li M.-W."/>
            <person name="Wong F.-L."/>
            <person name="Chan T.-F."/>
            <person name="Lam H.-M."/>
        </authorList>
    </citation>
    <scope>NUCLEOTIDE SEQUENCE [LARGE SCALE GENOMIC DNA]</scope>
    <source>
        <strain evidence="3">cv. W05</strain>
        <tissue evidence="2">Hypocotyl of etiolated seedlings</tissue>
    </source>
</reference>
<evidence type="ECO:0000313" key="2">
    <source>
        <dbReference type="EMBL" id="RZB42569.1"/>
    </source>
</evidence>
<keyword evidence="3" id="KW-1185">Reference proteome</keyword>
<comment type="caution">
    <text evidence="2">The sequence shown here is derived from an EMBL/GenBank/DDBJ whole genome shotgun (WGS) entry which is preliminary data.</text>
</comment>
<dbReference type="InterPro" id="IPR003871">
    <property type="entry name" value="RFA1B/D_OB_1st"/>
</dbReference>
<dbReference type="PANTHER" id="PTHR47165">
    <property type="entry name" value="OS03G0429900 PROTEIN"/>
    <property type="match status" value="1"/>
</dbReference>
<dbReference type="Gene3D" id="2.40.50.140">
    <property type="entry name" value="Nucleic acid-binding proteins"/>
    <property type="match status" value="3"/>
</dbReference>